<reference evidence="2 3" key="1">
    <citation type="submission" date="2018-09" db="EMBL/GenBank/DDBJ databases">
        <title>Genomic Encyclopedia of Archaeal and Bacterial Type Strains, Phase II (KMG-II): from individual species to whole genera.</title>
        <authorList>
            <person name="Goeker M."/>
        </authorList>
    </citation>
    <scope>NUCLEOTIDE SEQUENCE [LARGE SCALE GENOMIC DNA]</scope>
    <source>
        <strain evidence="2 3">DSM 27620</strain>
    </source>
</reference>
<evidence type="ECO:0000313" key="3">
    <source>
        <dbReference type="Proteomes" id="UP000285906"/>
    </source>
</evidence>
<proteinExistence type="predicted"/>
<keyword evidence="1" id="KW-1133">Transmembrane helix</keyword>
<organism evidence="2 3">
    <name type="scientific">Epilithonimonas arachidiradicis</name>
    <dbReference type="NCBI Taxonomy" id="1617282"/>
    <lineage>
        <taxon>Bacteria</taxon>
        <taxon>Pseudomonadati</taxon>
        <taxon>Bacteroidota</taxon>
        <taxon>Flavobacteriia</taxon>
        <taxon>Flavobacteriales</taxon>
        <taxon>Weeksellaceae</taxon>
        <taxon>Chryseobacterium group</taxon>
        <taxon>Epilithonimonas</taxon>
    </lineage>
</organism>
<feature type="transmembrane region" description="Helical" evidence="1">
    <location>
        <begin position="20"/>
        <end position="42"/>
    </location>
</feature>
<keyword evidence="1" id="KW-0812">Transmembrane</keyword>
<comment type="caution">
    <text evidence="2">The sequence shown here is derived from an EMBL/GenBank/DDBJ whole genome shotgun (WGS) entry which is preliminary data.</text>
</comment>
<gene>
    <name evidence="2" type="ORF">BXY58_0948</name>
</gene>
<dbReference type="EMBL" id="RAQH01000002">
    <property type="protein sequence ID" value="RKE88821.1"/>
    <property type="molecule type" value="Genomic_DNA"/>
</dbReference>
<keyword evidence="1" id="KW-0472">Membrane</keyword>
<dbReference type="Proteomes" id="UP000285906">
    <property type="component" value="Unassembled WGS sequence"/>
</dbReference>
<protein>
    <submittedName>
        <fullName evidence="2">Uncharacterized protein</fullName>
    </submittedName>
</protein>
<accession>A0A420DBH1</accession>
<name>A0A420DBH1_9FLAO</name>
<evidence type="ECO:0000313" key="2">
    <source>
        <dbReference type="EMBL" id="RKE88821.1"/>
    </source>
</evidence>
<evidence type="ECO:0000256" key="1">
    <source>
        <dbReference type="SAM" id="Phobius"/>
    </source>
</evidence>
<dbReference type="AlphaFoldDB" id="A0A420DBH1"/>
<sequence>MVYSNIYIKMEIEKYVQVYAVIILIFCISILFGLIDFSIAFLQKVHLCEAFLLQYLNVFIPEKNNIFIKKNKCIQENDIPL</sequence>